<keyword evidence="4 7" id="KW-0472">Membrane</keyword>
<dbReference type="RefSeq" id="WP_206005060.1">
    <property type="nucleotide sequence ID" value="NZ_CP070619.1"/>
</dbReference>
<name>A0A974W064_9NOCA</name>
<dbReference type="Proteomes" id="UP000662986">
    <property type="component" value="Chromosome"/>
</dbReference>
<keyword evidence="6 7" id="KW-0961">Cell wall biogenesis/degradation</keyword>
<comment type="function">
    <text evidence="7">Functions as a peptidoglycan terminase that cleaves nascent peptidoglycan strands endolytically to terminate their elongation.</text>
</comment>
<evidence type="ECO:0000256" key="4">
    <source>
        <dbReference type="ARBA" id="ARBA00023136"/>
    </source>
</evidence>
<keyword evidence="1 7" id="KW-1003">Cell membrane</keyword>
<evidence type="ECO:0000313" key="9">
    <source>
        <dbReference type="EMBL" id="QSE88352.1"/>
    </source>
</evidence>
<keyword evidence="2 7" id="KW-0812">Transmembrane</keyword>
<comment type="subcellular location">
    <subcellularLocation>
        <location evidence="7">Cell membrane</location>
        <topology evidence="7">Single-pass membrane protein</topology>
    </subcellularLocation>
</comment>
<keyword evidence="3 7" id="KW-1133">Transmembrane helix</keyword>
<comment type="catalytic activity">
    <reaction evidence="7">
        <text>a peptidoglycan chain = a peptidoglycan chain with N-acetyl-1,6-anhydromuramyl-[peptide] at the reducing end + a peptidoglycan chain with N-acetylglucosamine at the non-reducing end.</text>
        <dbReference type="EC" id="4.2.2.29"/>
    </reaction>
</comment>
<dbReference type="InterPro" id="IPR003770">
    <property type="entry name" value="MLTG-like"/>
</dbReference>
<protein>
    <recommendedName>
        <fullName evidence="7">Endolytic murein transglycosylase</fullName>
        <ecNumber evidence="7">4.2.2.29</ecNumber>
    </recommendedName>
    <alternativeName>
        <fullName evidence="7">Peptidoglycan lytic transglycosylase</fullName>
    </alternativeName>
    <alternativeName>
        <fullName evidence="7">Peptidoglycan polymerization terminase</fullName>
    </alternativeName>
</protein>
<proteinExistence type="inferred from homology"/>
<dbReference type="EMBL" id="CP070619">
    <property type="protein sequence ID" value="QSE88352.1"/>
    <property type="molecule type" value="Genomic_DNA"/>
</dbReference>
<evidence type="ECO:0000256" key="1">
    <source>
        <dbReference type="ARBA" id="ARBA00022475"/>
    </source>
</evidence>
<feature type="transmembrane region" description="Helical" evidence="7">
    <location>
        <begin position="214"/>
        <end position="239"/>
    </location>
</feature>
<evidence type="ECO:0000256" key="2">
    <source>
        <dbReference type="ARBA" id="ARBA00022692"/>
    </source>
</evidence>
<evidence type="ECO:0000256" key="3">
    <source>
        <dbReference type="ARBA" id="ARBA00022989"/>
    </source>
</evidence>
<reference evidence="9 10" key="1">
    <citation type="journal article" date="2021" name="Microbiol. Resour. Announc.">
        <title>Complete Genome Sequences of Two Rhodococcus sp. Strains with Large and Linear Chromosomes, Isolated from Apple Rhizosphere.</title>
        <authorList>
            <person name="Benning S."/>
            <person name="Brugnone N."/>
            <person name="Siani R."/>
            <person name="Kublik S."/>
            <person name="Schloter M."/>
            <person name="Rad V."/>
        </authorList>
    </citation>
    <scope>NUCLEOTIDE SEQUENCE [LARGE SCALE GENOMIC DNA]</scope>
    <source>
        <strain evidence="9 10">R79</strain>
    </source>
</reference>
<reference evidence="9 10" key="2">
    <citation type="journal article" date="2022" name="Arch. Microbiol.">
        <title>Rhodococcus pseudokoreensis sp. nov. isolated from the rhizosphere of young M26 apple rootstocks.</title>
        <authorList>
            <person name="Kampfer P."/>
            <person name="Glaeser S.P."/>
            <person name="Blom J."/>
            <person name="Wolf J."/>
            <person name="Benning S."/>
            <person name="Schloter M."/>
            <person name="Neumann-Schaal M."/>
        </authorList>
    </citation>
    <scope>NUCLEOTIDE SEQUENCE [LARGE SCALE GENOMIC DNA]</scope>
    <source>
        <strain evidence="9 10">R79</strain>
    </source>
</reference>
<feature type="site" description="Important for catalytic activity" evidence="7">
    <location>
        <position position="467"/>
    </location>
</feature>
<evidence type="ECO:0000256" key="8">
    <source>
        <dbReference type="SAM" id="MobiDB-lite"/>
    </source>
</evidence>
<comment type="similarity">
    <text evidence="7">Belongs to the transglycosylase MltG family.</text>
</comment>
<dbReference type="Gene3D" id="3.30.1490.480">
    <property type="entry name" value="Endolytic murein transglycosylase"/>
    <property type="match status" value="1"/>
</dbReference>
<evidence type="ECO:0000256" key="5">
    <source>
        <dbReference type="ARBA" id="ARBA00023239"/>
    </source>
</evidence>
<organism evidence="9 10">
    <name type="scientific">Rhodococcus pseudokoreensis</name>
    <dbReference type="NCBI Taxonomy" id="2811421"/>
    <lineage>
        <taxon>Bacteria</taxon>
        <taxon>Bacillati</taxon>
        <taxon>Actinomycetota</taxon>
        <taxon>Actinomycetes</taxon>
        <taxon>Mycobacteriales</taxon>
        <taxon>Nocardiaceae</taxon>
        <taxon>Rhodococcus</taxon>
    </lineage>
</organism>
<evidence type="ECO:0000256" key="7">
    <source>
        <dbReference type="HAMAP-Rule" id="MF_02065"/>
    </source>
</evidence>
<sequence>MSNHRRRPAGERPDFQYIPREPRRHRYLEEDDDEVGYTPPPGDDLVTTGRHAVVHDEPYFDEPHFDEPHVDEPHYEEPHLEEPQRHEPHRDYAEPRYEPRYEQPSDIESVYEDGYGPRSYGDARAYREPPADDRPFVDDHVDDPDDAQAYPDDGYDRPQPDVAFAEAETQIISAIPEEIPPSAIPEEIPPTRAAARTQARRRKQARGRARRGKVFGVLAAATVLIVLVGVVFVGGKLFFGGSDAPADYAGPGGPEVVVQVHPGDTAEEIATTLADRDVVASGSAFFNAAVQSNAMNSVQPGFYSLATQIPADDAVQELVDPASRVGQMIISEGRQLHDTTDVQTGAKKKGIYTLISEASCLGDAGQQKCISYDDLNAAGAGDLTALGVPDWAKDSVAGVPDRDRQLEGLIAAGSWDFDPTAGPAAILQRLVSESSASYEKTGILTAGNQVGLTPYKMLVAASLVEREAMPDDFSKVARVILNRLAVNQALQFDSTVNYALDTTELATTDADRAQVTPWNTYASPGLPATPISSPSIGALQAVEQPAPGDWIYFVTIDAKGTTLFTKSYDEHLANIDQALNNGILNSGR</sequence>
<evidence type="ECO:0000313" key="10">
    <source>
        <dbReference type="Proteomes" id="UP000662986"/>
    </source>
</evidence>
<keyword evidence="10" id="KW-1185">Reference proteome</keyword>
<keyword evidence="5 7" id="KW-0456">Lyase</keyword>
<dbReference type="HAMAP" id="MF_02065">
    <property type="entry name" value="MltG"/>
    <property type="match status" value="1"/>
</dbReference>
<dbReference type="PANTHER" id="PTHR30518">
    <property type="entry name" value="ENDOLYTIC MUREIN TRANSGLYCOSYLASE"/>
    <property type="match status" value="1"/>
</dbReference>
<gene>
    <name evidence="7" type="primary">mltG</name>
    <name evidence="9" type="ORF">JWS13_06825</name>
</gene>
<dbReference type="EC" id="4.2.2.29" evidence="7"/>
<feature type="compositionally biased region" description="Basic and acidic residues" evidence="8">
    <location>
        <begin position="124"/>
        <end position="139"/>
    </location>
</feature>
<dbReference type="Pfam" id="PF02618">
    <property type="entry name" value="YceG"/>
    <property type="match status" value="1"/>
</dbReference>
<evidence type="ECO:0000256" key="6">
    <source>
        <dbReference type="ARBA" id="ARBA00023316"/>
    </source>
</evidence>
<feature type="region of interest" description="Disordered" evidence="8">
    <location>
        <begin position="1"/>
        <end position="157"/>
    </location>
</feature>
<dbReference type="PANTHER" id="PTHR30518:SF2">
    <property type="entry name" value="ENDOLYTIC MUREIN TRANSGLYCOSYLASE"/>
    <property type="match status" value="1"/>
</dbReference>
<feature type="compositionally biased region" description="Basic and acidic residues" evidence="8">
    <location>
        <begin position="53"/>
        <end position="103"/>
    </location>
</feature>
<accession>A0A974W064</accession>